<protein>
    <submittedName>
        <fullName evidence="1">Uncharacterized protein</fullName>
    </submittedName>
</protein>
<evidence type="ECO:0000313" key="2">
    <source>
        <dbReference type="Proteomes" id="UP001241472"/>
    </source>
</evidence>
<proteinExistence type="predicted"/>
<dbReference type="Proteomes" id="UP001241472">
    <property type="component" value="Unassembled WGS sequence"/>
</dbReference>
<keyword evidence="2" id="KW-1185">Reference proteome</keyword>
<accession>A0ABT9PQL3</accession>
<name>A0ABT9PQL3_9HYPH</name>
<gene>
    <name evidence="1" type="ORF">J2T09_001507</name>
</gene>
<evidence type="ECO:0000313" key="1">
    <source>
        <dbReference type="EMBL" id="MDP9836762.1"/>
    </source>
</evidence>
<comment type="caution">
    <text evidence="1">The sequence shown here is derived from an EMBL/GenBank/DDBJ whole genome shotgun (WGS) entry which is preliminary data.</text>
</comment>
<dbReference type="EMBL" id="JAUSRF010000004">
    <property type="protein sequence ID" value="MDP9836762.1"/>
    <property type="molecule type" value="Genomic_DNA"/>
</dbReference>
<sequence>MMKAIAETTEFKRIEVAVQDTAGTVDVPASCCRLMCD</sequence>
<reference evidence="1 2" key="1">
    <citation type="submission" date="2023-07" db="EMBL/GenBank/DDBJ databases">
        <title>Sorghum-associated microbial communities from plants grown in Nebraska, USA.</title>
        <authorList>
            <person name="Schachtman D."/>
        </authorList>
    </citation>
    <scope>NUCLEOTIDE SEQUENCE [LARGE SCALE GENOMIC DNA]</scope>
    <source>
        <strain evidence="1 2">DS1307</strain>
    </source>
</reference>
<organism evidence="1 2">
    <name type="scientific">Neorhizobium huautlense</name>
    <dbReference type="NCBI Taxonomy" id="67774"/>
    <lineage>
        <taxon>Bacteria</taxon>
        <taxon>Pseudomonadati</taxon>
        <taxon>Pseudomonadota</taxon>
        <taxon>Alphaproteobacteria</taxon>
        <taxon>Hyphomicrobiales</taxon>
        <taxon>Rhizobiaceae</taxon>
        <taxon>Rhizobium/Agrobacterium group</taxon>
        <taxon>Neorhizobium</taxon>
    </lineage>
</organism>